<dbReference type="NCBIfam" id="TIGR00728">
    <property type="entry name" value="OPT_sfam"/>
    <property type="match status" value="1"/>
</dbReference>
<feature type="transmembrane region" description="Helical" evidence="9">
    <location>
        <begin position="439"/>
        <end position="459"/>
    </location>
</feature>
<name>A0A803QC35_CANSA</name>
<evidence type="ECO:0000256" key="6">
    <source>
        <dbReference type="ARBA" id="ARBA00022927"/>
    </source>
</evidence>
<evidence type="ECO:0000256" key="5">
    <source>
        <dbReference type="ARBA" id="ARBA00022856"/>
    </source>
</evidence>
<organism evidence="10 11">
    <name type="scientific">Cannabis sativa</name>
    <name type="common">Hemp</name>
    <name type="synonym">Marijuana</name>
    <dbReference type="NCBI Taxonomy" id="3483"/>
    <lineage>
        <taxon>Eukaryota</taxon>
        <taxon>Viridiplantae</taxon>
        <taxon>Streptophyta</taxon>
        <taxon>Embryophyta</taxon>
        <taxon>Tracheophyta</taxon>
        <taxon>Spermatophyta</taxon>
        <taxon>Magnoliopsida</taxon>
        <taxon>eudicotyledons</taxon>
        <taxon>Gunneridae</taxon>
        <taxon>Pentapetalae</taxon>
        <taxon>rosids</taxon>
        <taxon>fabids</taxon>
        <taxon>Rosales</taxon>
        <taxon>Cannabaceae</taxon>
        <taxon>Cannabis</taxon>
    </lineage>
</organism>
<feature type="transmembrane region" description="Helical" evidence="9">
    <location>
        <begin position="278"/>
        <end position="299"/>
    </location>
</feature>
<feature type="transmembrane region" description="Helical" evidence="9">
    <location>
        <begin position="61"/>
        <end position="83"/>
    </location>
</feature>
<evidence type="ECO:0000256" key="1">
    <source>
        <dbReference type="ARBA" id="ARBA00004141"/>
    </source>
</evidence>
<evidence type="ECO:0000256" key="4">
    <source>
        <dbReference type="ARBA" id="ARBA00022692"/>
    </source>
</evidence>
<feature type="transmembrane region" description="Helical" evidence="9">
    <location>
        <begin position="347"/>
        <end position="373"/>
    </location>
</feature>
<feature type="transmembrane region" description="Helical" evidence="9">
    <location>
        <begin position="200"/>
        <end position="216"/>
    </location>
</feature>
<keyword evidence="8 9" id="KW-0472">Membrane</keyword>
<dbReference type="OMA" id="EVWHTGL"/>
<keyword evidence="11" id="KW-1185">Reference proteome</keyword>
<dbReference type="GO" id="GO:0015031">
    <property type="term" value="P:protein transport"/>
    <property type="evidence" value="ECO:0007669"/>
    <property type="project" value="UniProtKB-KW"/>
</dbReference>
<evidence type="ECO:0000313" key="11">
    <source>
        <dbReference type="Proteomes" id="UP000596661"/>
    </source>
</evidence>
<evidence type="ECO:0000256" key="2">
    <source>
        <dbReference type="ARBA" id="ARBA00005484"/>
    </source>
</evidence>
<protein>
    <recommendedName>
        <fullName evidence="12">Oligopeptide transporter</fullName>
    </recommendedName>
</protein>
<dbReference type="EMBL" id="UZAU01000678">
    <property type="status" value="NOT_ANNOTATED_CDS"/>
    <property type="molecule type" value="Genomic_DNA"/>
</dbReference>
<feature type="transmembrane region" description="Helical" evidence="9">
    <location>
        <begin position="673"/>
        <end position="694"/>
    </location>
</feature>
<dbReference type="GO" id="GO:0035673">
    <property type="term" value="F:oligopeptide transmembrane transporter activity"/>
    <property type="evidence" value="ECO:0007669"/>
    <property type="project" value="InterPro"/>
</dbReference>
<feature type="transmembrane region" description="Helical" evidence="9">
    <location>
        <begin position="523"/>
        <end position="545"/>
    </location>
</feature>
<dbReference type="PANTHER" id="PTHR22601">
    <property type="entry name" value="ISP4 LIKE PROTEIN"/>
    <property type="match status" value="1"/>
</dbReference>
<evidence type="ECO:0000313" key="10">
    <source>
        <dbReference type="EnsemblPlants" id="cds.evm.model.08.70"/>
    </source>
</evidence>
<reference evidence="10" key="1">
    <citation type="submission" date="2018-11" db="EMBL/GenBank/DDBJ databases">
        <authorList>
            <person name="Grassa J C."/>
        </authorList>
    </citation>
    <scope>NUCLEOTIDE SEQUENCE [LARGE SCALE GENOMIC DNA]</scope>
</reference>
<feature type="transmembrane region" description="Helical" evidence="9">
    <location>
        <begin position="622"/>
        <end position="638"/>
    </location>
</feature>
<evidence type="ECO:0008006" key="12">
    <source>
        <dbReference type="Google" id="ProtNLM"/>
    </source>
</evidence>
<comment type="subcellular location">
    <subcellularLocation>
        <location evidence="1">Membrane</location>
        <topology evidence="1">Multi-pass membrane protein</topology>
    </subcellularLocation>
</comment>
<feature type="transmembrane region" description="Helical" evidence="9">
    <location>
        <begin position="34"/>
        <end position="54"/>
    </location>
</feature>
<dbReference type="EnsemblPlants" id="evm.model.08.70">
    <property type="protein sequence ID" value="cds.evm.model.08.70"/>
    <property type="gene ID" value="evm.TU.08.70"/>
</dbReference>
<keyword evidence="6" id="KW-0653">Protein transport</keyword>
<evidence type="ECO:0000256" key="8">
    <source>
        <dbReference type="ARBA" id="ARBA00023136"/>
    </source>
</evidence>
<reference evidence="10" key="2">
    <citation type="submission" date="2021-03" db="UniProtKB">
        <authorList>
            <consortium name="EnsemblPlants"/>
        </authorList>
    </citation>
    <scope>IDENTIFICATION</scope>
</reference>
<dbReference type="Pfam" id="PF03169">
    <property type="entry name" value="OPT"/>
    <property type="match status" value="1"/>
</dbReference>
<keyword evidence="7 9" id="KW-1133">Transmembrane helix</keyword>
<dbReference type="NCBIfam" id="TIGR00727">
    <property type="entry name" value="ISP4_OPT"/>
    <property type="match status" value="1"/>
</dbReference>
<dbReference type="Gramene" id="evm.model.08.70">
    <property type="protein sequence ID" value="cds.evm.model.08.70"/>
    <property type="gene ID" value="evm.TU.08.70"/>
</dbReference>
<evidence type="ECO:0000256" key="3">
    <source>
        <dbReference type="ARBA" id="ARBA00022448"/>
    </source>
</evidence>
<feature type="transmembrane region" description="Helical" evidence="9">
    <location>
        <begin position="110"/>
        <end position="136"/>
    </location>
</feature>
<feature type="transmembrane region" description="Helical" evidence="9">
    <location>
        <begin position="644"/>
        <end position="661"/>
    </location>
</feature>
<dbReference type="InterPro" id="IPR004648">
    <property type="entry name" value="Oligpept_transpt"/>
</dbReference>
<keyword evidence="3" id="KW-0813">Transport</keyword>
<proteinExistence type="inferred from homology"/>
<sequence>MTGVEDEGIEESPIEQVRLTVSTDDDPSLPALTFRTWFLGILSCVLLAFVNQFFGYRQNQLYVSSVSAQILVLPIGKLMAATLPKKAVSLPFTGWTFSLNPGPFNLKEHVLITIFANSGANGVYAVSIITIVKAFYRRSLHPLAAFLLSQTTQMLGYGWAGLFRRYLVDSPYMWWPANLVQVSLFRALHEKEKRPKGGHTRLQFFFLVFISSFAYYTIPAYLFPSIAYISFVCLIWKNSVTAQQIGSGIKGLGVGSFGLDWSTVAGFLGSPLATPGFAIINILVGFFLFVYVVNPIAYWSNWYEAKRFPIFSSHTFDSTGQPFNISRILNEKNFTIDLDSYNSYSKLYLSVFFALSYGLSFATLMATISHVALFHGKTIWTMWSKTKAEKSKKATDIHSRLMQNYAAVPDWWFYSILISTFALSIFACEGFGKQLQLPWWGLLMACGIAFFFTLPIGIIQATTNMQPGLNVITELIIGYIYPGKPLANVAFKTYGYISMTQALMFLGDFKLGHYMKIPPKSMFLVQLVGTVIGSSVYFATAWWLLSTVDHICDTNFLPEGSPWTCPGDDVFYSASIIWGVVGPLRMFTKQGVYPEMNWFFLIGLLAPVPVWLLSRKYPNKKWILLINMPIILGATGSMPPARAANYITWGAVGIFFNFYIYKRYKGWWARHNYILSAALDAGVAFMGILLYFSLQTYDVFGPSWWGLESDDHCPLAKCPTAPGVVVDGCPVF</sequence>
<feature type="transmembrane region" description="Helical" evidence="9">
    <location>
        <begin position="596"/>
        <end position="613"/>
    </location>
</feature>
<accession>A0A803QC35</accession>
<dbReference type="Proteomes" id="UP000596661">
    <property type="component" value="Chromosome 8"/>
</dbReference>
<evidence type="ECO:0000256" key="9">
    <source>
        <dbReference type="SAM" id="Phobius"/>
    </source>
</evidence>
<comment type="similarity">
    <text evidence="2">Belongs to the oligopeptide OPT transporter (TC 2.A.67.1) family.</text>
</comment>
<dbReference type="InterPro" id="IPR004813">
    <property type="entry name" value="OPT"/>
</dbReference>
<dbReference type="AlphaFoldDB" id="A0A803QC35"/>
<dbReference type="GO" id="GO:0016020">
    <property type="term" value="C:membrane"/>
    <property type="evidence" value="ECO:0007669"/>
    <property type="project" value="UniProtKB-SubCell"/>
</dbReference>
<keyword evidence="4 9" id="KW-0812">Transmembrane</keyword>
<evidence type="ECO:0000256" key="7">
    <source>
        <dbReference type="ARBA" id="ARBA00022989"/>
    </source>
</evidence>
<keyword evidence="5" id="KW-0571">Peptide transport</keyword>
<feature type="transmembrane region" description="Helical" evidence="9">
    <location>
        <begin position="411"/>
        <end position="432"/>
    </location>
</feature>